<dbReference type="Proteomes" id="UP000479000">
    <property type="component" value="Unassembled WGS sequence"/>
</dbReference>
<dbReference type="Gene3D" id="3.30.160.60">
    <property type="entry name" value="Classic Zinc Finger"/>
    <property type="match status" value="1"/>
</dbReference>
<evidence type="ECO:0000313" key="8">
    <source>
        <dbReference type="EMBL" id="CAB0005442.1"/>
    </source>
</evidence>
<keyword evidence="9" id="KW-1185">Reference proteome</keyword>
<dbReference type="OrthoDB" id="10255185at2759"/>
<organism evidence="8 9">
    <name type="scientific">Nesidiocoris tenuis</name>
    <dbReference type="NCBI Taxonomy" id="355587"/>
    <lineage>
        <taxon>Eukaryota</taxon>
        <taxon>Metazoa</taxon>
        <taxon>Ecdysozoa</taxon>
        <taxon>Arthropoda</taxon>
        <taxon>Hexapoda</taxon>
        <taxon>Insecta</taxon>
        <taxon>Pterygota</taxon>
        <taxon>Neoptera</taxon>
        <taxon>Paraneoptera</taxon>
        <taxon>Hemiptera</taxon>
        <taxon>Heteroptera</taxon>
        <taxon>Panheteroptera</taxon>
        <taxon>Cimicomorpha</taxon>
        <taxon>Miridae</taxon>
        <taxon>Dicyphina</taxon>
        <taxon>Nesidiocoris</taxon>
    </lineage>
</organism>
<feature type="region of interest" description="Disordered" evidence="6">
    <location>
        <begin position="141"/>
        <end position="194"/>
    </location>
</feature>
<dbReference type="InterPro" id="IPR026319">
    <property type="entry name" value="ZC2HC1A/B-like"/>
</dbReference>
<dbReference type="AlphaFoldDB" id="A0A6H5GPM8"/>
<gene>
    <name evidence="8" type="ORF">NTEN_LOCUS10919</name>
</gene>
<dbReference type="GO" id="GO:0008270">
    <property type="term" value="F:zinc ion binding"/>
    <property type="evidence" value="ECO:0007669"/>
    <property type="project" value="UniProtKB-KW"/>
</dbReference>
<feature type="compositionally biased region" description="Low complexity" evidence="6">
    <location>
        <begin position="230"/>
        <end position="240"/>
    </location>
</feature>
<evidence type="ECO:0000256" key="4">
    <source>
        <dbReference type="ARBA" id="ARBA00022833"/>
    </source>
</evidence>
<keyword evidence="3 5" id="KW-0863">Zinc-finger</keyword>
<evidence type="ECO:0000259" key="7">
    <source>
        <dbReference type="PROSITE" id="PS52027"/>
    </source>
</evidence>
<sequence length="240" mass="27073">MSHPGKRGGNLHEVTSTELNRTPCAVCKRKFPEDRLRIHENICKTARRKRPQYNAVERRLNGVATEDEIRRIMRNKDKPVRLSEIPWRESHLTWSHGGNPKRKIPVSRSQSAFSQVSAAAKDDGRMQCPGCHRRFAPDVAEKHIPGKAGRSRTAGQQSDQIKLLSPTGLDSRGETFRRQGPHLHPRNVSFGGEGGIELRELTWRQSRKSIYQKRLLHPLPKSASAPKLETSSNSKTSSSP</sequence>
<keyword evidence="2" id="KW-0677">Repeat</keyword>
<accession>A0A6H5GPM8</accession>
<protein>
    <recommendedName>
        <fullName evidence="7">C2HC/C3H-type domain-containing protein</fullName>
    </recommendedName>
</protein>
<evidence type="ECO:0000313" key="9">
    <source>
        <dbReference type="Proteomes" id="UP000479000"/>
    </source>
</evidence>
<proteinExistence type="predicted"/>
<dbReference type="PANTHER" id="PTHR13555">
    <property type="entry name" value="C2H2 ZINC FINGER CGI-62-RELATED"/>
    <property type="match status" value="1"/>
</dbReference>
<evidence type="ECO:0000256" key="1">
    <source>
        <dbReference type="ARBA" id="ARBA00022723"/>
    </source>
</evidence>
<feature type="region of interest" description="Disordered" evidence="6">
    <location>
        <begin position="214"/>
        <end position="240"/>
    </location>
</feature>
<keyword evidence="1" id="KW-0479">Metal-binding</keyword>
<reference evidence="8 9" key="1">
    <citation type="submission" date="2020-02" db="EMBL/GenBank/DDBJ databases">
        <authorList>
            <person name="Ferguson B K."/>
        </authorList>
    </citation>
    <scope>NUCLEOTIDE SEQUENCE [LARGE SCALE GENOMIC DNA]</scope>
</reference>
<evidence type="ECO:0000256" key="5">
    <source>
        <dbReference type="PROSITE-ProRule" id="PRU01371"/>
    </source>
</evidence>
<evidence type="ECO:0000256" key="2">
    <source>
        <dbReference type="ARBA" id="ARBA00022737"/>
    </source>
</evidence>
<feature type="domain" description="C2HC/C3H-type" evidence="7">
    <location>
        <begin position="20"/>
        <end position="49"/>
    </location>
</feature>
<dbReference type="InterPro" id="IPR049899">
    <property type="entry name" value="Znf_C2HC_C3H"/>
</dbReference>
<keyword evidence="4" id="KW-0862">Zinc</keyword>
<evidence type="ECO:0000256" key="6">
    <source>
        <dbReference type="SAM" id="MobiDB-lite"/>
    </source>
</evidence>
<dbReference type="EMBL" id="CADCXU010016413">
    <property type="protein sequence ID" value="CAB0005442.1"/>
    <property type="molecule type" value="Genomic_DNA"/>
</dbReference>
<dbReference type="Pfam" id="PF13913">
    <property type="entry name" value="zf-C2HC_2"/>
    <property type="match status" value="2"/>
</dbReference>
<name>A0A6H5GPM8_9HEMI</name>
<evidence type="ECO:0000256" key="3">
    <source>
        <dbReference type="ARBA" id="ARBA00022771"/>
    </source>
</evidence>
<dbReference type="PROSITE" id="PS52027">
    <property type="entry name" value="ZF_C2HC_C3H"/>
    <property type="match status" value="1"/>
</dbReference>